<proteinExistence type="inferred from homology"/>
<dbReference type="AlphaFoldDB" id="A0A7S9NRB9"/>
<dbReference type="Proteomes" id="UP000594632">
    <property type="component" value="Chromosome"/>
</dbReference>
<evidence type="ECO:0000256" key="2">
    <source>
        <dbReference type="PIRSR" id="PIRSR601765-2"/>
    </source>
</evidence>
<evidence type="ECO:0000256" key="1">
    <source>
        <dbReference type="ARBA" id="ARBA00006217"/>
    </source>
</evidence>
<organism evidence="3 4">
    <name type="scientific">Saccharolobus solfataricus</name>
    <name type="common">Sulfolobus solfataricus</name>
    <dbReference type="NCBI Taxonomy" id="2287"/>
    <lineage>
        <taxon>Archaea</taxon>
        <taxon>Thermoproteota</taxon>
        <taxon>Thermoprotei</taxon>
        <taxon>Sulfolobales</taxon>
        <taxon>Sulfolobaceae</taxon>
        <taxon>Saccharolobus</taxon>
    </lineage>
</organism>
<reference evidence="3 4" key="1">
    <citation type="journal article" date="2020" name="Nat. Commun.">
        <title>The structures of two archaeal type IV pili illuminate evolutionary relationships.</title>
        <authorList>
            <person name="Wang F."/>
            <person name="Baquero D.P."/>
            <person name="Su Z."/>
            <person name="Beltran L.C."/>
            <person name="Prangishvili D."/>
            <person name="Krupovic M."/>
            <person name="Egelman E.H."/>
        </authorList>
    </citation>
    <scope>NUCLEOTIDE SEQUENCE [LARGE SCALE GENOMIC DNA]</scope>
    <source>
        <strain evidence="3 4">POZ149</strain>
    </source>
</reference>
<protein>
    <submittedName>
        <fullName evidence="3">Carbonic anhydrase</fullName>
    </submittedName>
</protein>
<dbReference type="GO" id="GO:0004089">
    <property type="term" value="F:carbonate dehydratase activity"/>
    <property type="evidence" value="ECO:0007669"/>
    <property type="project" value="InterPro"/>
</dbReference>
<feature type="binding site" evidence="2">
    <location>
        <position position="61"/>
    </location>
    <ligand>
        <name>Zn(2+)</name>
        <dbReference type="ChEBI" id="CHEBI:29105"/>
    </ligand>
</feature>
<gene>
    <name evidence="3" type="ORF">HFC64_08990</name>
</gene>
<dbReference type="Pfam" id="PF00484">
    <property type="entry name" value="Pro_CA"/>
    <property type="match status" value="1"/>
</dbReference>
<dbReference type="OrthoDB" id="24878at2157"/>
<dbReference type="EMBL" id="CP050869">
    <property type="protein sequence ID" value="QPG49934.1"/>
    <property type="molecule type" value="Genomic_DNA"/>
</dbReference>
<dbReference type="GeneID" id="1452765"/>
<evidence type="ECO:0000313" key="3">
    <source>
        <dbReference type="EMBL" id="QPG49934.1"/>
    </source>
</evidence>
<dbReference type="Gene3D" id="3.40.1050.10">
    <property type="entry name" value="Carbonic anhydrase"/>
    <property type="match status" value="1"/>
</dbReference>
<name>A0A7S9NRB9_SACSO</name>
<keyword evidence="2" id="KW-0479">Metal-binding</keyword>
<accession>A0A7S9NRB9</accession>
<sequence length="210" mass="23924">MSIFTVMRLVVSCMDRRLNSYIKKKYQDAIVLRNAGANVNSLLMSLEKFNNKVDEVILLPHTDCGAMKVVYSSLKEGKKITSLVEEKLVSQFSSKKFSSLSELERLNMEIQEENLKRIFGDKVRAELVDVNKIEIPPSNDPYMVYVTVPSQLVRLSSNIYHISAEDKEIWDSLDIAVYAMNITKIISQNDKLAEKIRNMYPSVTVSTASF</sequence>
<dbReference type="GO" id="GO:0008270">
    <property type="term" value="F:zinc ion binding"/>
    <property type="evidence" value="ECO:0007669"/>
    <property type="project" value="InterPro"/>
</dbReference>
<comment type="cofactor">
    <cofactor evidence="2">
        <name>Zn(2+)</name>
        <dbReference type="ChEBI" id="CHEBI:29105"/>
    </cofactor>
    <text evidence="2">Binds 1 zinc ion per subunit.</text>
</comment>
<dbReference type="InterPro" id="IPR036874">
    <property type="entry name" value="Carbonic_anhydrase_sf"/>
</dbReference>
<evidence type="ECO:0000313" key="4">
    <source>
        <dbReference type="Proteomes" id="UP000594632"/>
    </source>
</evidence>
<dbReference type="SUPFAM" id="SSF53056">
    <property type="entry name" value="beta-carbonic anhydrase, cab"/>
    <property type="match status" value="1"/>
</dbReference>
<comment type="similarity">
    <text evidence="1">Belongs to the beta-class carbonic anhydrase family.</text>
</comment>
<feature type="binding site" evidence="2">
    <location>
        <position position="64"/>
    </location>
    <ligand>
        <name>Zn(2+)</name>
        <dbReference type="ChEBI" id="CHEBI:29105"/>
    </ligand>
</feature>
<dbReference type="RefSeq" id="WP_009990281.1">
    <property type="nucleotide sequence ID" value="NZ_CP011055.2"/>
</dbReference>
<dbReference type="InterPro" id="IPR001765">
    <property type="entry name" value="Carbonic_anhydrase"/>
</dbReference>
<keyword evidence="2" id="KW-0862">Zinc</keyword>
<feature type="binding site" evidence="2">
    <location>
        <position position="13"/>
    </location>
    <ligand>
        <name>Zn(2+)</name>
        <dbReference type="ChEBI" id="CHEBI:29105"/>
    </ligand>
</feature>